<dbReference type="InterPro" id="IPR010866">
    <property type="entry name" value="A-2_8-polyST"/>
</dbReference>
<name>A0ABR5VV05_9GAMM</name>
<organism evidence="1 2">
    <name type="scientific">Pseudoalteromonas agarivorans</name>
    <dbReference type="NCBI Taxonomy" id="176102"/>
    <lineage>
        <taxon>Bacteria</taxon>
        <taxon>Pseudomonadati</taxon>
        <taxon>Pseudomonadota</taxon>
        <taxon>Gammaproteobacteria</taxon>
        <taxon>Alteromonadales</taxon>
        <taxon>Pseudoalteromonadaceae</taxon>
        <taxon>Pseudoalteromonas</taxon>
    </lineage>
</organism>
<proteinExistence type="predicted"/>
<evidence type="ECO:0000313" key="1">
    <source>
        <dbReference type="EMBL" id="KYL33212.1"/>
    </source>
</evidence>
<dbReference type="Gene3D" id="3.40.50.11110">
    <property type="entry name" value="Sialyltransferase, C-terminal GT-B Rossman nucleotide-binding domain"/>
    <property type="match status" value="1"/>
</dbReference>
<accession>A0ABR5VV05</accession>
<evidence type="ECO:0000313" key="2">
    <source>
        <dbReference type="Proteomes" id="UP000075621"/>
    </source>
</evidence>
<dbReference type="RefSeq" id="WP_064386174.1">
    <property type="nucleotide sequence ID" value="NZ_LVCM01000016.1"/>
</dbReference>
<sequence length="315" mass="37102">MNKLIIENTYRSLLIYMLYEPSWKKHDYVIVKGRISNDFISRFKGKVNKVSISDDFPIISLKSPFSSIYSRLHFLNSLKSYDEIYGNVFELKLKECKAKLFQLDDGLMTKRMVEGNLNRKINNLKFRNNLFFRVFLNVDYNFDAKRYTFIIPDSYHNNKKLSCECINVGKKINELSTDDYSEICEIYGFSPTKLKGKSILMLQPFFEDKLVSSIEYEINMYKEILKSEGVLESELYIKPHPKSKIDYKKYFQGSEFIPKDFPYELLVRKSANNKFNKVLSINSSGIEEFSTISEEVVNFGTENFKELEFSPKIRF</sequence>
<dbReference type="Proteomes" id="UP000075621">
    <property type="component" value="Unassembled WGS sequence"/>
</dbReference>
<protein>
    <recommendedName>
        <fullName evidence="3">Glycosyltransferase family 52</fullName>
    </recommendedName>
</protein>
<dbReference type="Pfam" id="PF07388">
    <property type="entry name" value="A-2_8-polyST"/>
    <property type="match status" value="1"/>
</dbReference>
<dbReference type="EMBL" id="LVCM01000016">
    <property type="protein sequence ID" value="KYL33212.1"/>
    <property type="molecule type" value="Genomic_DNA"/>
</dbReference>
<evidence type="ECO:0008006" key="3">
    <source>
        <dbReference type="Google" id="ProtNLM"/>
    </source>
</evidence>
<gene>
    <name evidence="1" type="ORF">A2I98_14355</name>
</gene>
<reference evidence="1 2" key="1">
    <citation type="submission" date="2016-03" db="EMBL/GenBank/DDBJ databases">
        <authorList>
            <person name="Zhang H."/>
            <person name="Liu R."/>
            <person name="Wang M."/>
            <person name="Wang H."/>
            <person name="Wang L."/>
            <person name="Song L."/>
        </authorList>
    </citation>
    <scope>NUCLEOTIDE SEQUENCE [LARGE SCALE GENOMIC DNA]</scope>
    <source>
        <strain evidence="1 2">DSM 16098</strain>
    </source>
</reference>
<comment type="caution">
    <text evidence="1">The sequence shown here is derived from an EMBL/GenBank/DDBJ whole genome shotgun (WGS) entry which is preliminary data.</text>
</comment>